<evidence type="ECO:0000256" key="3">
    <source>
        <dbReference type="SAM" id="MobiDB-lite"/>
    </source>
</evidence>
<evidence type="ECO:0000313" key="6">
    <source>
        <dbReference type="Proteomes" id="UP001210231"/>
    </source>
</evidence>
<sequence>MQVGKNNFLAIIFLAFLPFFISCKKDNSNQTPLIDGGGSGNGNGGTNPGNGPTPNFNKNTELNSVFFVNAQVGWIAGKSGRLEKTEDGGRTWRSQNAVIGHNINGLFFTDAANGWFVGDDGFLGRTTNGGETWLTSIAVNKLDNYAVAFSDAGNGYYVGEEGALYYTYTAGRSWNKDFYSLFYNLKDVYGIFAATSKSTVVVGEKGLLMYTTNGGLSWTKAGNATEDLIGVHSADKVNFYILSDKNYVYKYQIGGTPERFELPAKFSPNAIHFTSAVAGFVAGDDGLVYRTTDGAKTWTKVNVNTSKDLNAIQFPTPSIGYAVGEDGIIVTIQ</sequence>
<dbReference type="InterPro" id="IPR015943">
    <property type="entry name" value="WD40/YVTN_repeat-like_dom_sf"/>
</dbReference>
<keyword evidence="1" id="KW-0602">Photosynthesis</keyword>
<feature type="compositionally biased region" description="Gly residues" evidence="3">
    <location>
        <begin position="35"/>
        <end position="48"/>
    </location>
</feature>
<comment type="caution">
    <text evidence="5">The sequence shown here is derived from an EMBL/GenBank/DDBJ whole genome shotgun (WGS) entry which is preliminary data.</text>
</comment>
<evidence type="ECO:0000256" key="2">
    <source>
        <dbReference type="ARBA" id="ARBA00023276"/>
    </source>
</evidence>
<dbReference type="PANTHER" id="PTHR47199:SF2">
    <property type="entry name" value="PHOTOSYSTEM II STABILITY_ASSEMBLY FACTOR HCF136, CHLOROPLASTIC"/>
    <property type="match status" value="1"/>
</dbReference>
<dbReference type="Proteomes" id="UP001210231">
    <property type="component" value="Unassembled WGS sequence"/>
</dbReference>
<gene>
    <name evidence="5" type="ORF">O3P16_15300</name>
</gene>
<proteinExistence type="predicted"/>
<reference evidence="5 6" key="1">
    <citation type="submission" date="2022-12" db="EMBL/GenBank/DDBJ databases">
        <title>Chitinophagaceae gen. sp. nov., a new member of the family Chitinophagaceae, isolated from soil in a chemical factory.</title>
        <authorList>
            <person name="Ke Z."/>
        </authorList>
    </citation>
    <scope>NUCLEOTIDE SEQUENCE [LARGE SCALE GENOMIC DNA]</scope>
    <source>
        <strain evidence="5 6">LY-5</strain>
    </source>
</reference>
<organism evidence="5 6">
    <name type="scientific">Polluticaenibacter yanchengensis</name>
    <dbReference type="NCBI Taxonomy" id="3014562"/>
    <lineage>
        <taxon>Bacteria</taxon>
        <taxon>Pseudomonadati</taxon>
        <taxon>Bacteroidota</taxon>
        <taxon>Chitinophagia</taxon>
        <taxon>Chitinophagales</taxon>
        <taxon>Chitinophagaceae</taxon>
        <taxon>Polluticaenibacter</taxon>
    </lineage>
</organism>
<dbReference type="PANTHER" id="PTHR47199">
    <property type="entry name" value="PHOTOSYSTEM II STABILITY/ASSEMBLY FACTOR HCF136, CHLOROPLASTIC"/>
    <property type="match status" value="1"/>
</dbReference>
<dbReference type="Gene3D" id="2.130.10.10">
    <property type="entry name" value="YVTN repeat-like/Quinoprotein amine dehydrogenase"/>
    <property type="match status" value="1"/>
</dbReference>
<dbReference type="SUPFAM" id="SSF110296">
    <property type="entry name" value="Oligoxyloglucan reducing end-specific cellobiohydrolase"/>
    <property type="match status" value="1"/>
</dbReference>
<evidence type="ECO:0000313" key="5">
    <source>
        <dbReference type="EMBL" id="MDA3616182.1"/>
    </source>
</evidence>
<evidence type="ECO:0000259" key="4">
    <source>
        <dbReference type="Pfam" id="PF14870"/>
    </source>
</evidence>
<keyword evidence="2" id="KW-0604">Photosystem II</keyword>
<feature type="domain" description="Photosynthesis system II assembly factor Ycf48/Hcf136-like" evidence="4">
    <location>
        <begin position="60"/>
        <end position="174"/>
    </location>
</feature>
<accession>A0ABT4UPB4</accession>
<evidence type="ECO:0000256" key="1">
    <source>
        <dbReference type="ARBA" id="ARBA00022531"/>
    </source>
</evidence>
<dbReference type="EMBL" id="JAQGEF010000024">
    <property type="protein sequence ID" value="MDA3616182.1"/>
    <property type="molecule type" value="Genomic_DNA"/>
</dbReference>
<dbReference type="PROSITE" id="PS51257">
    <property type="entry name" value="PROKAR_LIPOPROTEIN"/>
    <property type="match status" value="1"/>
</dbReference>
<name>A0ABT4UPB4_9BACT</name>
<protein>
    <submittedName>
        <fullName evidence="5">YCF48-related protein</fullName>
    </submittedName>
</protein>
<dbReference type="RefSeq" id="WP_407032512.1">
    <property type="nucleotide sequence ID" value="NZ_JAQGEF010000024.1"/>
</dbReference>
<feature type="region of interest" description="Disordered" evidence="3">
    <location>
        <begin position="32"/>
        <end position="56"/>
    </location>
</feature>
<keyword evidence="6" id="KW-1185">Reference proteome</keyword>
<dbReference type="Pfam" id="PF14870">
    <property type="entry name" value="PSII_BNR"/>
    <property type="match status" value="1"/>
</dbReference>
<dbReference type="InterPro" id="IPR028203">
    <property type="entry name" value="PSII_CF48-like_dom"/>
</dbReference>